<organism evidence="1 2">
    <name type="scientific">Willisornis vidua</name>
    <name type="common">Xingu scale-backed antbird</name>
    <dbReference type="NCBI Taxonomy" id="1566151"/>
    <lineage>
        <taxon>Eukaryota</taxon>
        <taxon>Metazoa</taxon>
        <taxon>Chordata</taxon>
        <taxon>Craniata</taxon>
        <taxon>Vertebrata</taxon>
        <taxon>Euteleostomi</taxon>
        <taxon>Archelosauria</taxon>
        <taxon>Archosauria</taxon>
        <taxon>Dinosauria</taxon>
        <taxon>Saurischia</taxon>
        <taxon>Theropoda</taxon>
        <taxon>Coelurosauria</taxon>
        <taxon>Aves</taxon>
        <taxon>Neognathae</taxon>
        <taxon>Neoaves</taxon>
        <taxon>Telluraves</taxon>
        <taxon>Australaves</taxon>
        <taxon>Passeriformes</taxon>
        <taxon>Thamnophilidae</taxon>
        <taxon>Willisornis</taxon>
    </lineage>
</organism>
<evidence type="ECO:0000313" key="1">
    <source>
        <dbReference type="EMBL" id="KAJ7412675.1"/>
    </source>
</evidence>
<protein>
    <submittedName>
        <fullName evidence="1">Uncharacterized protein</fullName>
    </submittedName>
</protein>
<evidence type="ECO:0000313" key="2">
    <source>
        <dbReference type="Proteomes" id="UP001145742"/>
    </source>
</evidence>
<comment type="caution">
    <text evidence="1">The sequence shown here is derived from an EMBL/GenBank/DDBJ whole genome shotgun (WGS) entry which is preliminary data.</text>
</comment>
<proteinExistence type="predicted"/>
<dbReference type="EMBL" id="WHWB01034210">
    <property type="protein sequence ID" value="KAJ7412675.1"/>
    <property type="molecule type" value="Genomic_DNA"/>
</dbReference>
<gene>
    <name evidence="1" type="ORF">WISP_94909</name>
</gene>
<keyword evidence="2" id="KW-1185">Reference proteome</keyword>
<accession>A0ABQ9D0F6</accession>
<reference evidence="1" key="1">
    <citation type="submission" date="2019-10" db="EMBL/GenBank/DDBJ databases">
        <authorList>
            <person name="Soares A.E.R."/>
            <person name="Aleixo A."/>
            <person name="Schneider P."/>
            <person name="Miyaki C.Y."/>
            <person name="Schneider M.P."/>
            <person name="Mello C."/>
            <person name="Vasconcelos A.T.R."/>
        </authorList>
    </citation>
    <scope>NUCLEOTIDE SEQUENCE</scope>
    <source>
        <tissue evidence="1">Muscle</tissue>
    </source>
</reference>
<sequence>MRFKSSFYHSLLFESKSLQVSSESRVPFSRCAKLTFAASGPGIPCSPGLGSRLSCSQCHVLFYLESTFFGSNSNSSSFLELDQCTATKRSDPRTKEEEAL</sequence>
<name>A0ABQ9D0F6_9PASS</name>
<dbReference type="Proteomes" id="UP001145742">
    <property type="component" value="Unassembled WGS sequence"/>
</dbReference>